<feature type="region of interest" description="Disordered" evidence="1">
    <location>
        <begin position="1"/>
        <end position="77"/>
    </location>
</feature>
<name>A0AAE6W290_9BACT</name>
<proteinExistence type="predicted"/>
<organism evidence="2 3">
    <name type="scientific">Akkermansia massiliensis</name>
    <dbReference type="NCBI Taxonomy" id="2927224"/>
    <lineage>
        <taxon>Bacteria</taxon>
        <taxon>Pseudomonadati</taxon>
        <taxon>Verrucomicrobiota</taxon>
        <taxon>Verrucomicrobiia</taxon>
        <taxon>Verrucomicrobiales</taxon>
        <taxon>Akkermansiaceae</taxon>
        <taxon>Akkermansia</taxon>
    </lineage>
</organism>
<protein>
    <submittedName>
        <fullName evidence="2">Uncharacterized protein</fullName>
    </submittedName>
</protein>
<sequence>MLGKNPHSVRLKNRNHSSRKAISRKDGLPSFPFSLKSPAGREAHSPCKAADDSRQEKNGRSGFQFSRRTGIRLLSFQ</sequence>
<feature type="compositionally biased region" description="Basic residues" evidence="1">
    <location>
        <begin position="7"/>
        <end position="22"/>
    </location>
</feature>
<reference evidence="2" key="1">
    <citation type="submission" date="2018-05" db="EMBL/GenBank/DDBJ databases">
        <title>Complete genome sequnece of Akkermansia muciniphila EB-AMDK-40.</title>
        <authorList>
            <person name="Nam Y.-D."/>
            <person name="Chung W.-H."/>
            <person name="Park Y.S."/>
            <person name="Kang J."/>
        </authorList>
    </citation>
    <scope>NUCLEOTIDE SEQUENCE</scope>
    <source>
        <strain evidence="2">EB-AMDK-40</strain>
    </source>
</reference>
<accession>A0AAE6W290</accession>
<dbReference type="AlphaFoldDB" id="A0AAE6W290"/>
<feature type="compositionally biased region" description="Basic and acidic residues" evidence="1">
    <location>
        <begin position="39"/>
        <end position="59"/>
    </location>
</feature>
<dbReference type="Proteomes" id="UP000642553">
    <property type="component" value="Chromosome"/>
</dbReference>
<evidence type="ECO:0000256" key="1">
    <source>
        <dbReference type="SAM" id="MobiDB-lite"/>
    </source>
</evidence>
<evidence type="ECO:0000313" key="2">
    <source>
        <dbReference type="EMBL" id="QHV63449.1"/>
    </source>
</evidence>
<gene>
    <name evidence="2" type="ORF">DMI76_08770</name>
</gene>
<dbReference type="EMBL" id="CP029701">
    <property type="protein sequence ID" value="QHV63449.1"/>
    <property type="molecule type" value="Genomic_DNA"/>
</dbReference>
<evidence type="ECO:0000313" key="3">
    <source>
        <dbReference type="Proteomes" id="UP000642553"/>
    </source>
</evidence>